<keyword evidence="2" id="KW-1185">Reference proteome</keyword>
<gene>
    <name evidence="1" type="ORF">SPACI_046110</name>
</gene>
<dbReference type="RefSeq" id="WP_093795810.1">
    <property type="nucleotide sequence ID" value="NZ_CP155571.1"/>
</dbReference>
<accession>A0ABZ3J9G5</accession>
<name>A0ABZ3J9G5_SPOA4</name>
<evidence type="ECO:0000313" key="2">
    <source>
        <dbReference type="Proteomes" id="UP000216052"/>
    </source>
</evidence>
<organism evidence="1 2">
    <name type="scientific">Sporomusa acidovorans (strain ATCC 49682 / DSM 3132 / Mol)</name>
    <dbReference type="NCBI Taxonomy" id="1123286"/>
    <lineage>
        <taxon>Bacteria</taxon>
        <taxon>Bacillati</taxon>
        <taxon>Bacillota</taxon>
        <taxon>Negativicutes</taxon>
        <taxon>Selenomonadales</taxon>
        <taxon>Sporomusaceae</taxon>
        <taxon>Sporomusa</taxon>
    </lineage>
</organism>
<protein>
    <recommendedName>
        <fullName evidence="3">Ethanolamine utilization protein</fullName>
    </recommendedName>
</protein>
<reference evidence="1" key="1">
    <citation type="submission" date="2024-05" db="EMBL/GenBank/DDBJ databases">
        <title>Isolation and characterization of Sporomusa carbonis sp. nov., a carboxydotrophic hydrogenogen in the genus of Sporomusa isolated from a charcoal burning pile.</title>
        <authorList>
            <person name="Boeer T."/>
            <person name="Rosenbaum F."/>
            <person name="Eysell L."/>
            <person name="Mueller V."/>
            <person name="Daniel R."/>
            <person name="Poehlein A."/>
        </authorList>
    </citation>
    <scope>NUCLEOTIDE SEQUENCE [LARGE SCALE GENOMIC DNA]</scope>
    <source>
        <strain evidence="1">DSM 3132</strain>
    </source>
</reference>
<dbReference type="EMBL" id="CP155571">
    <property type="protein sequence ID" value="XFO74501.1"/>
    <property type="molecule type" value="Genomic_DNA"/>
</dbReference>
<proteinExistence type="predicted"/>
<dbReference type="Proteomes" id="UP000216052">
    <property type="component" value="Chromosome"/>
</dbReference>
<evidence type="ECO:0008006" key="3">
    <source>
        <dbReference type="Google" id="ProtNLM"/>
    </source>
</evidence>
<evidence type="ECO:0000313" key="1">
    <source>
        <dbReference type="EMBL" id="XFO74501.1"/>
    </source>
</evidence>
<sequence length="251" mass="27621">MNEAVLTEIITRLLASPELQALLQPNTEICERRPGCLILVNSQQDLERLPTLTARYHPDYSLQVCALSSIEVPGKQINRISWEQAVEQPSWSRIHLPVCSADQLAQIALGLISDKVGRMIAWAISQGIPVEIGQLNLGFTAKTPDSYRQMFAEYVRRVTGFGVVIAGSNSETQATPAVQPVPMVPGSPEPLVQPLNSGIRYEKRLLSAKEALQFPLKGIIRIAKTTVVAPGAIDVLKKQKIEVYREGVRCC</sequence>